<sequence>MQTTYRLKASKLNQKIIDGIKTIYGDQKIEIVIYEVDETDCLSKSEVNRNRLIQAINDVNERKNLIEVSLQELE</sequence>
<reference evidence="1" key="1">
    <citation type="submission" date="2023-11" db="EMBL/GenBank/DDBJ databases">
        <title>Genome sequence of Cyanobacterium aponinum BCRC AL20115.</title>
        <authorList>
            <person name="Chang H.-Y."/>
            <person name="Lin K.-M."/>
            <person name="Hsueh H.-T."/>
            <person name="Chu H.-A."/>
            <person name="Kuo C.-H."/>
        </authorList>
    </citation>
    <scope>NUCLEOTIDE SEQUENCE</scope>
    <source>
        <strain evidence="1">AL20115</strain>
    </source>
</reference>
<protein>
    <submittedName>
        <fullName evidence="1">Uncharacterized protein</fullName>
    </submittedName>
</protein>
<organism evidence="1">
    <name type="scientific">Cyanobacterium aponinum AL20115</name>
    <dbReference type="NCBI Taxonomy" id="3090662"/>
    <lineage>
        <taxon>Bacteria</taxon>
        <taxon>Bacillati</taxon>
        <taxon>Cyanobacteriota</taxon>
        <taxon>Cyanophyceae</taxon>
        <taxon>Oscillatoriophycideae</taxon>
        <taxon>Chroococcales</taxon>
        <taxon>Geminocystaceae</taxon>
        <taxon>Cyanobacterium</taxon>
    </lineage>
</organism>
<name>A0AAF1C4L9_9CHRO</name>
<gene>
    <name evidence="1" type="ORF">SAY89_10335</name>
</gene>
<evidence type="ECO:0000313" key="1">
    <source>
        <dbReference type="EMBL" id="WPF87205.1"/>
    </source>
</evidence>
<accession>A0AAF1C4L9</accession>
<proteinExistence type="predicted"/>
<dbReference type="RefSeq" id="WP_320000885.1">
    <property type="nucleotide sequence ID" value="NZ_CP138348.1"/>
</dbReference>
<dbReference type="EMBL" id="CP138348">
    <property type="protein sequence ID" value="WPF87205.1"/>
    <property type="molecule type" value="Genomic_DNA"/>
</dbReference>
<dbReference type="AlphaFoldDB" id="A0AAF1C4L9"/>